<keyword evidence="2" id="KW-1185">Reference proteome</keyword>
<protein>
    <submittedName>
        <fullName evidence="1">Uncharacterized protein</fullName>
    </submittedName>
</protein>
<gene>
    <name evidence="1" type="ORF">SAMN05443551_0280</name>
</gene>
<name>A0A1M5LUB6_9RHOB</name>
<accession>A0A1M5LUB6</accession>
<dbReference type="EMBL" id="FQXC01000001">
    <property type="protein sequence ID" value="SHG68500.1"/>
    <property type="molecule type" value="Genomic_DNA"/>
</dbReference>
<dbReference type="Proteomes" id="UP000184221">
    <property type="component" value="Unassembled WGS sequence"/>
</dbReference>
<organism evidence="1 2">
    <name type="scientific">Marivita hallyeonensis</name>
    <dbReference type="NCBI Taxonomy" id="996342"/>
    <lineage>
        <taxon>Bacteria</taxon>
        <taxon>Pseudomonadati</taxon>
        <taxon>Pseudomonadota</taxon>
        <taxon>Alphaproteobacteria</taxon>
        <taxon>Rhodobacterales</taxon>
        <taxon>Roseobacteraceae</taxon>
        <taxon>Marivita</taxon>
    </lineage>
</organism>
<reference evidence="1 2" key="1">
    <citation type="submission" date="2016-11" db="EMBL/GenBank/DDBJ databases">
        <authorList>
            <person name="Jaros S."/>
            <person name="Januszkiewicz K."/>
            <person name="Wedrychowicz H."/>
        </authorList>
    </citation>
    <scope>NUCLEOTIDE SEQUENCE [LARGE SCALE GENOMIC DNA]</scope>
    <source>
        <strain evidence="1 2">DSM 29431</strain>
    </source>
</reference>
<proteinExistence type="predicted"/>
<evidence type="ECO:0000313" key="2">
    <source>
        <dbReference type="Proteomes" id="UP000184221"/>
    </source>
</evidence>
<dbReference type="RefSeq" id="WP_072775747.1">
    <property type="nucleotide sequence ID" value="NZ_FQXC01000001.1"/>
</dbReference>
<dbReference type="OrthoDB" id="8443282at2"/>
<dbReference type="AlphaFoldDB" id="A0A1M5LUB6"/>
<sequence length="290" mass="32381">MHEEGFGIEPERLRNRLKFLIGRAEVHNEFRRQGYEHQAIAATAYRDAASIALLLEDTSKARDLLRKAGNGFLELGIIHGAVLLELSGGPKAVSSLSDHSDLLDGVRSQKRLEDEEERFTRPLENSARTTTSQLFALYQVECLRDGLSSKESSEVPFRRALERRAGFQVGVTGLSIDSYMRMGQELINPLESKLGLDRPFVLRSVETIASTRFEAIQSAMKDSYHWQRMLRPSALLDFDTLVLGSLALSSGFGLGPFDRLLSDEVPYLSAPIRAAKLLKQGPEQEPLSTY</sequence>
<evidence type="ECO:0000313" key="1">
    <source>
        <dbReference type="EMBL" id="SHG68500.1"/>
    </source>
</evidence>